<protein>
    <submittedName>
        <fullName evidence="1">Uncharacterized protein</fullName>
    </submittedName>
</protein>
<name>A0A7X9YIZ8_9ACTN</name>
<accession>A0A7X9YIZ8</accession>
<dbReference type="EMBL" id="JABBCP010000002">
    <property type="protein sequence ID" value="NMF55683.1"/>
    <property type="molecule type" value="Genomic_DNA"/>
</dbReference>
<proteinExistence type="predicted"/>
<evidence type="ECO:0000313" key="2">
    <source>
        <dbReference type="Proteomes" id="UP000546970"/>
    </source>
</evidence>
<dbReference type="Proteomes" id="UP000546970">
    <property type="component" value="Unassembled WGS sequence"/>
</dbReference>
<dbReference type="RefSeq" id="WP_169277309.1">
    <property type="nucleotide sequence ID" value="NZ_JABBCP010000002.1"/>
</dbReference>
<dbReference type="AlphaFoldDB" id="A0A7X9YIZ8"/>
<sequence length="125" mass="13361">MADEIKTYELRKNPKKRIRIDGGEYSVQLGNPTFVLLAAEWQEQLQAIATGPDDVAGLRKLASDGKRLVASVVGAEGAEKLMGGDNALNLIRLIDLVGILAEVISSPESMEAVREVAASVATLDE</sequence>
<keyword evidence="2" id="KW-1185">Reference proteome</keyword>
<comment type="caution">
    <text evidence="1">The sequence shown here is derived from an EMBL/GenBank/DDBJ whole genome shotgun (WGS) entry which is preliminary data.</text>
</comment>
<organism evidence="1 2">
    <name type="scientific">Collinsella acetigenes</name>
    <dbReference type="NCBI Taxonomy" id="2713419"/>
    <lineage>
        <taxon>Bacteria</taxon>
        <taxon>Bacillati</taxon>
        <taxon>Actinomycetota</taxon>
        <taxon>Coriobacteriia</taxon>
        <taxon>Coriobacteriales</taxon>
        <taxon>Coriobacteriaceae</taxon>
        <taxon>Collinsella</taxon>
    </lineage>
</organism>
<reference evidence="1 2" key="1">
    <citation type="submission" date="2020-04" db="EMBL/GenBank/DDBJ databases">
        <title>Collinsella sp. KGMB02528 nov., an anaerobic actinobacterium isolated from human feces.</title>
        <authorList>
            <person name="Han K.-I."/>
            <person name="Eom M.K."/>
            <person name="Kim J.-S."/>
            <person name="Lee K.C."/>
            <person name="Suh M.K."/>
            <person name="Park S.-H."/>
            <person name="Lee J.H."/>
            <person name="Kang S.W."/>
            <person name="Park J.-E."/>
            <person name="Oh B.S."/>
            <person name="Yu S.Y."/>
            <person name="Choi S.-H."/>
            <person name="Lee D.H."/>
            <person name="Yoon H."/>
            <person name="Kim B.-Y."/>
            <person name="Lee J.H."/>
            <person name="Lee J.-S."/>
        </authorList>
    </citation>
    <scope>NUCLEOTIDE SEQUENCE [LARGE SCALE GENOMIC DNA]</scope>
    <source>
        <strain evidence="1 2">KGMB02528</strain>
    </source>
</reference>
<gene>
    <name evidence="1" type="ORF">HF320_04995</name>
</gene>
<evidence type="ECO:0000313" key="1">
    <source>
        <dbReference type="EMBL" id="NMF55683.1"/>
    </source>
</evidence>